<feature type="repeat" description="WD" evidence="3">
    <location>
        <begin position="886"/>
        <end position="927"/>
    </location>
</feature>
<dbReference type="RefSeq" id="XP_007322634.1">
    <property type="nucleotide sequence ID" value="XM_007322572.1"/>
</dbReference>
<dbReference type="HOGENOM" id="CLU_000288_6_3_1"/>
<feature type="repeat" description="WD" evidence="3">
    <location>
        <begin position="716"/>
        <end position="757"/>
    </location>
</feature>
<feature type="repeat" description="WD" evidence="3">
    <location>
        <begin position="1097"/>
        <end position="1138"/>
    </location>
</feature>
<dbReference type="PANTHER" id="PTHR19879">
    <property type="entry name" value="TRANSCRIPTION INITIATION FACTOR TFIID"/>
    <property type="match status" value="1"/>
</dbReference>
<dbReference type="InterPro" id="IPR020472">
    <property type="entry name" value="WD40_PAC1"/>
</dbReference>
<sequence length="1416" mass="154924">MPFTQTAANSVANIGTYNDVSGNQYITTVHQDSGDDAILAKLNPVDHNRHYVQPCMEGTRKDIFETINDWLDDPNAHKNILWIKGSPGAGKSAIASSLVSQLRAARRLGGSFSFRRGDTILSNPASLWRTVAFDLARFNSDFASAIVSALKDGRVDPLRPDIKNHFDVLIKQPLKSVQQDQRYRRIMQLVAIARAHLLFLVIYSYLAVVVDALDECGDASKNPQRKNLISTLTQWSTFHKTMKLIITSRDDRLPESFREVCQQIVLPTGDKVTPTASADIDMFFTARFEELKEDFPSLAQAGWPGSPVMHQLTTRAAGLFIWAETVMRFIEEGNPEELLTMLLSGGAVTGQDDVNNLYRQVATHALVDIQKHESSQIALQPLLRSIVFAKVPLSRDQLQYFMVVAVSETAIDLVLRDFKSVITIDEDRTVRISHLSFVEFLLESDLCPELLHIPGETAAAGNLDFLRSCLRIMADPNYGLRFNICMLETSYRRNEDIDDLEYRIKKYIAGHLSYACRYWGPHLVDAVKCLSDCDWLLGMLWAFFRKQLLHWLEVTSLHHDTGNALTMLDLLVPILLVGCRALFTRYYLENKLLLLLTQDVATDLGIFAQDARQFIAHFETPISESVPHIYISALPLAPEGSLVSQTYLPHFQNTLEVVSGKDKKWTALLNVLKGHKGDIKCVAFSPDGLRIASGSHDNTIIIWDVFSGHMLGSSPLEGHSEPLASITFSPDGSILASSSLDHTIRIWSVVSGQPLVDPILTYTPWVHSIVFSSDGSKFTSGSDGKISTWETASGLLTASPFEGYDDHTASMLSPGGFKLALGLPDNTIEIWEVASGKLMTRPLQGHSDRVGSITFSSDESTIASGSYDKTVRIWDVVSGNLVVGPLHGHNGYVWCIAFSPDGSKIASGSIDCTVRVWDTISGQLIAGPFQGHNSGVRSITFSPDGLRLASGSLDKTIRIWDVSGLLMARPEEYNHDITSLASSPHDLKPVSPSTTKLRNITRRAGPLATGLFQGHESRVTSIAFSPNESRLVSGCNDTYVRIWESTSGQLLVGPLQGHKGYVHSVAFSPDGTKIASGSSDRTIRIWNVSGELVAGPLEGHHSGVHSVAFSPNGLQLASGSGDKTIRIWDVLSGQLLVNPFQGHCQRVLSVAFSPDGSKLASASYDTTVRIWDLTGQLIAGPFHCGVGSLSFIAFSPDGLKLASGSLDKTVRIWDVIAGKVIAGPLEHNGIVTSVLFSPDGSKLASGSSDQTIRIWDCGSWLLIGQCISHSSSVTSIAFSPDGLKLASGSGDKTIRIWNIASQPVANLVADQQALNDGSTAVTLSPTGSKLAKLHKLGDLDIMVYMNSFPDDSGWILFKGITLQKKLLYWIPPSCLQSWSDFRTTLVIPQPEFHISYKHFVHGIKWTSCYTGGAGKG</sequence>
<dbReference type="PROSITE" id="PS50082">
    <property type="entry name" value="WD_REPEATS_2"/>
    <property type="match status" value="12"/>
</dbReference>
<dbReference type="OrthoDB" id="538223at2759"/>
<feature type="repeat" description="WD" evidence="3">
    <location>
        <begin position="1055"/>
        <end position="1089"/>
    </location>
</feature>
<feature type="repeat" description="WD" evidence="3">
    <location>
        <begin position="843"/>
        <end position="884"/>
    </location>
</feature>
<dbReference type="PROSITE" id="PS00678">
    <property type="entry name" value="WD_REPEATS_1"/>
    <property type="match status" value="9"/>
</dbReference>
<dbReference type="InterPro" id="IPR036322">
    <property type="entry name" value="WD40_repeat_dom_sf"/>
</dbReference>
<feature type="repeat" description="WD" evidence="3">
    <location>
        <begin position="1266"/>
        <end position="1307"/>
    </location>
</feature>
<evidence type="ECO:0000313" key="5">
    <source>
        <dbReference type="EMBL" id="EGO20668.1"/>
    </source>
</evidence>
<dbReference type="PRINTS" id="PR00320">
    <property type="entry name" value="GPROTEINBRPT"/>
</dbReference>
<organism>
    <name type="scientific">Serpula lacrymans var. lacrymans (strain S7.9)</name>
    <name type="common">Dry rot fungus</name>
    <dbReference type="NCBI Taxonomy" id="578457"/>
    <lineage>
        <taxon>Eukaryota</taxon>
        <taxon>Fungi</taxon>
        <taxon>Dikarya</taxon>
        <taxon>Basidiomycota</taxon>
        <taxon>Agaricomycotina</taxon>
        <taxon>Agaricomycetes</taxon>
        <taxon>Agaricomycetidae</taxon>
        <taxon>Boletales</taxon>
        <taxon>Coniophorineae</taxon>
        <taxon>Serpulaceae</taxon>
        <taxon>Serpula</taxon>
    </lineage>
</organism>
<proteinExistence type="predicted"/>
<dbReference type="Pfam" id="PF24883">
    <property type="entry name" value="NPHP3_N"/>
    <property type="match status" value="1"/>
</dbReference>
<dbReference type="KEGG" id="sla:SERLADRAFT_442005"/>
<dbReference type="Proteomes" id="UP000008064">
    <property type="component" value="Unassembled WGS sequence"/>
</dbReference>
<feature type="repeat" description="WD" evidence="3">
    <location>
        <begin position="1140"/>
        <end position="1173"/>
    </location>
</feature>
<dbReference type="Gene3D" id="3.40.50.300">
    <property type="entry name" value="P-loop containing nucleotide triphosphate hydrolases"/>
    <property type="match status" value="1"/>
</dbReference>
<feature type="repeat" description="WD" evidence="3">
    <location>
        <begin position="1012"/>
        <end position="1053"/>
    </location>
</feature>
<dbReference type="PANTHER" id="PTHR19879:SF9">
    <property type="entry name" value="TRANSCRIPTION INITIATION FACTOR TFIID SUBUNIT 5"/>
    <property type="match status" value="1"/>
</dbReference>
<dbReference type="SUPFAM" id="SSF50978">
    <property type="entry name" value="WD40 repeat-like"/>
    <property type="match status" value="2"/>
</dbReference>
<dbReference type="SMART" id="SM00320">
    <property type="entry name" value="WD40"/>
    <property type="match status" value="14"/>
</dbReference>
<dbReference type="InterPro" id="IPR056884">
    <property type="entry name" value="NPHP3-like_N"/>
</dbReference>
<evidence type="ECO:0000256" key="2">
    <source>
        <dbReference type="ARBA" id="ARBA00022737"/>
    </source>
</evidence>
<name>F8P8B2_SERL9</name>
<feature type="repeat" description="WD" evidence="3">
    <location>
        <begin position="1192"/>
        <end position="1223"/>
    </location>
</feature>
<evidence type="ECO:0000259" key="4">
    <source>
        <dbReference type="Pfam" id="PF24883"/>
    </source>
</evidence>
<dbReference type="EMBL" id="GL945440">
    <property type="protein sequence ID" value="EGO20668.1"/>
    <property type="molecule type" value="Genomic_DNA"/>
</dbReference>
<dbReference type="InterPro" id="IPR019775">
    <property type="entry name" value="WD40_repeat_CS"/>
</dbReference>
<protein>
    <recommendedName>
        <fullName evidence="4">Nephrocystin 3-like N-terminal domain-containing protein</fullName>
    </recommendedName>
</protein>
<dbReference type="InterPro" id="IPR001680">
    <property type="entry name" value="WD40_rpt"/>
</dbReference>
<feature type="repeat" description="WD" evidence="3">
    <location>
        <begin position="929"/>
        <end position="963"/>
    </location>
</feature>
<dbReference type="GeneID" id="18815638"/>
<accession>F8P8B2</accession>
<gene>
    <name evidence="5" type="ORF">SERLADRAFT_442005</name>
</gene>
<dbReference type="InterPro" id="IPR015943">
    <property type="entry name" value="WD40/YVTN_repeat-like_dom_sf"/>
</dbReference>
<evidence type="ECO:0000256" key="1">
    <source>
        <dbReference type="ARBA" id="ARBA00022574"/>
    </source>
</evidence>
<feature type="repeat" description="WD" evidence="3">
    <location>
        <begin position="672"/>
        <end position="713"/>
    </location>
</feature>
<feature type="repeat" description="WD" evidence="3">
    <location>
        <begin position="1224"/>
        <end position="1256"/>
    </location>
</feature>
<dbReference type="Pfam" id="PF00400">
    <property type="entry name" value="WD40"/>
    <property type="match status" value="13"/>
</dbReference>
<dbReference type="Gene3D" id="2.130.10.10">
    <property type="entry name" value="YVTN repeat-like/Quinoprotein amine dehydrogenase"/>
    <property type="match status" value="5"/>
</dbReference>
<dbReference type="CDD" id="cd00200">
    <property type="entry name" value="WD40"/>
    <property type="match status" value="2"/>
</dbReference>
<dbReference type="InterPro" id="IPR027417">
    <property type="entry name" value="P-loop_NTPase"/>
</dbReference>
<dbReference type="PROSITE" id="PS50294">
    <property type="entry name" value="WD_REPEATS_REGION"/>
    <property type="match status" value="12"/>
</dbReference>
<dbReference type="SUPFAM" id="SSF52540">
    <property type="entry name" value="P-loop containing nucleoside triphosphate hydrolases"/>
    <property type="match status" value="1"/>
</dbReference>
<dbReference type="SUPFAM" id="SSF82171">
    <property type="entry name" value="DPP6 N-terminal domain-like"/>
    <property type="match status" value="1"/>
</dbReference>
<keyword evidence="2" id="KW-0677">Repeat</keyword>
<feature type="domain" description="Nephrocystin 3-like N-terminal" evidence="4">
    <location>
        <begin position="60"/>
        <end position="249"/>
    </location>
</feature>
<keyword evidence="1 3" id="KW-0853">WD repeat</keyword>
<reference evidence="5" key="1">
    <citation type="submission" date="2011-04" db="EMBL/GenBank/DDBJ databases">
        <title>Evolution of plant cell wall degrading machinery underlies the functional diversity of forest fungi.</title>
        <authorList>
            <consortium name="US DOE Joint Genome Institute (JGI-PGF)"/>
            <person name="Eastwood D.C."/>
            <person name="Floudas D."/>
            <person name="Binder M."/>
            <person name="Majcherczyk A."/>
            <person name="Schneider P."/>
            <person name="Aerts A."/>
            <person name="Asiegbu F.O."/>
            <person name="Baker S.E."/>
            <person name="Barry K."/>
            <person name="Bendiksby M."/>
            <person name="Blumentritt M."/>
            <person name="Coutinho P.M."/>
            <person name="Cullen D."/>
            <person name="Cullen D."/>
            <person name="Gathman A."/>
            <person name="Goodell B."/>
            <person name="Henrissat B."/>
            <person name="Ihrmark K."/>
            <person name="Kauserud H."/>
            <person name="Kohler A."/>
            <person name="LaButti K."/>
            <person name="Lapidus A."/>
            <person name="Lavin J.L."/>
            <person name="Lee Y.-H."/>
            <person name="Lindquist E."/>
            <person name="Lilly W."/>
            <person name="Lucas S."/>
            <person name="Morin E."/>
            <person name="Murat C."/>
            <person name="Oguiza J.A."/>
            <person name="Park J."/>
            <person name="Pisabarro A.G."/>
            <person name="Riley R."/>
            <person name="Rosling A."/>
            <person name="Salamov A."/>
            <person name="Schmidt O."/>
            <person name="Schmutz J."/>
            <person name="Skrede I."/>
            <person name="Stenlid J."/>
            <person name="Wiebenga A."/>
            <person name="Xie X."/>
            <person name="Kues U."/>
            <person name="Hibbett D.S."/>
            <person name="Hoffmeister D."/>
            <person name="Hogberg N."/>
            <person name="Martin F."/>
            <person name="Grigoriev I.V."/>
            <person name="Watkinson S.C."/>
        </authorList>
    </citation>
    <scope>NUCLEOTIDE SEQUENCE</scope>
    <source>
        <strain evidence="5">S7.9</strain>
    </source>
</reference>
<evidence type="ECO:0000256" key="3">
    <source>
        <dbReference type="PROSITE-ProRule" id="PRU00221"/>
    </source>
</evidence>